<dbReference type="InterPro" id="IPR013785">
    <property type="entry name" value="Aldolase_TIM"/>
</dbReference>
<accession>A0AAD4CRS2</accession>
<dbReference type="Proteomes" id="UP001194746">
    <property type="component" value="Unassembled WGS sequence"/>
</dbReference>
<dbReference type="Gene3D" id="3.20.20.70">
    <property type="entry name" value="Aldolase class I"/>
    <property type="match status" value="1"/>
</dbReference>
<sequence length="109" mass="11693">MSIQQQQTLPYFAPTMEVENTVPLSKFHVFQERHATEPTPDCSPPEQIFTSTIELKTNHPIMLARMGVDAESGLAAAVANAGAIGVIGSHGISLEGVTQSSMNSNPSWL</sequence>
<reference evidence="1" key="2">
    <citation type="submission" date="2020-02" db="EMBL/GenBank/DDBJ databases">
        <authorList>
            <person name="Gilchrist C.L.M."/>
            <person name="Chooi Y.-H."/>
        </authorList>
    </citation>
    <scope>NUCLEOTIDE SEQUENCE</scope>
    <source>
        <strain evidence="1">MST-FP2251</strain>
    </source>
</reference>
<proteinExistence type="predicted"/>
<dbReference type="AlphaFoldDB" id="A0AAD4CRS2"/>
<gene>
    <name evidence="1" type="ORF">FE257_005942</name>
</gene>
<protein>
    <submittedName>
        <fullName evidence="1">Uncharacterized protein</fullName>
    </submittedName>
</protein>
<evidence type="ECO:0000313" key="2">
    <source>
        <dbReference type="Proteomes" id="UP001194746"/>
    </source>
</evidence>
<keyword evidence="2" id="KW-1185">Reference proteome</keyword>
<dbReference type="SUPFAM" id="SSF51412">
    <property type="entry name" value="Inosine monophosphate dehydrogenase (IMPDH)"/>
    <property type="match status" value="1"/>
</dbReference>
<reference evidence="1" key="1">
    <citation type="journal article" date="2019" name="Beilstein J. Org. Chem.">
        <title>Nanangenines: drimane sesquiterpenoids as the dominant metabolite cohort of a novel Australian fungus, Aspergillus nanangensis.</title>
        <authorList>
            <person name="Lacey H.J."/>
            <person name="Gilchrist C.L.M."/>
            <person name="Crombie A."/>
            <person name="Kalaitzis J.A."/>
            <person name="Vuong D."/>
            <person name="Rutledge P.J."/>
            <person name="Turner P."/>
            <person name="Pitt J.I."/>
            <person name="Lacey E."/>
            <person name="Chooi Y.H."/>
            <person name="Piggott A.M."/>
        </authorList>
    </citation>
    <scope>NUCLEOTIDE SEQUENCE</scope>
    <source>
        <strain evidence="1">MST-FP2251</strain>
    </source>
</reference>
<dbReference type="EMBL" id="VCAU01000026">
    <property type="protein sequence ID" value="KAF9890537.1"/>
    <property type="molecule type" value="Genomic_DNA"/>
</dbReference>
<organism evidence="1 2">
    <name type="scientific">Aspergillus nanangensis</name>
    <dbReference type="NCBI Taxonomy" id="2582783"/>
    <lineage>
        <taxon>Eukaryota</taxon>
        <taxon>Fungi</taxon>
        <taxon>Dikarya</taxon>
        <taxon>Ascomycota</taxon>
        <taxon>Pezizomycotina</taxon>
        <taxon>Eurotiomycetes</taxon>
        <taxon>Eurotiomycetidae</taxon>
        <taxon>Eurotiales</taxon>
        <taxon>Aspergillaceae</taxon>
        <taxon>Aspergillus</taxon>
        <taxon>Aspergillus subgen. Circumdati</taxon>
    </lineage>
</organism>
<name>A0AAD4CRS2_ASPNN</name>
<comment type="caution">
    <text evidence="1">The sequence shown here is derived from an EMBL/GenBank/DDBJ whole genome shotgun (WGS) entry which is preliminary data.</text>
</comment>
<evidence type="ECO:0000313" key="1">
    <source>
        <dbReference type="EMBL" id="KAF9890537.1"/>
    </source>
</evidence>